<dbReference type="Proteomes" id="UP000077315">
    <property type="component" value="Unassembled WGS sequence"/>
</dbReference>
<proteinExistence type="predicted"/>
<accession>A0A162Q8M3</accession>
<dbReference type="EMBL" id="KV440971">
    <property type="protein sequence ID" value="OAD81016.1"/>
    <property type="molecule type" value="Genomic_DNA"/>
</dbReference>
<dbReference type="GeneID" id="29001801"/>
<reference evidence="2" key="1">
    <citation type="submission" date="2015-06" db="EMBL/GenBank/DDBJ databases">
        <title>Expansion of signal transduction pathways in fungi by whole-genome duplication.</title>
        <authorList>
            <consortium name="DOE Joint Genome Institute"/>
            <person name="Corrochano L.M."/>
            <person name="Kuo A."/>
            <person name="Marcet-Houben M."/>
            <person name="Polaino S."/>
            <person name="Salamov A."/>
            <person name="Villalobos J.M."/>
            <person name="Alvarez M.I."/>
            <person name="Avalos J."/>
            <person name="Benito E.P."/>
            <person name="Benoit I."/>
            <person name="Burger G."/>
            <person name="Camino L.P."/>
            <person name="Canovas D."/>
            <person name="Cerda-Olmedo E."/>
            <person name="Cheng J.-F."/>
            <person name="Dominguez A."/>
            <person name="Elias M."/>
            <person name="Eslava A.P."/>
            <person name="Glaser F."/>
            <person name="Grimwood J."/>
            <person name="Gutierrez G."/>
            <person name="Heitman J."/>
            <person name="Henrissat B."/>
            <person name="Iturriaga E.A."/>
            <person name="Lang B.F."/>
            <person name="Lavin J.L."/>
            <person name="Lee S."/>
            <person name="Li W."/>
            <person name="Lindquist E."/>
            <person name="Lopez-Garcia S."/>
            <person name="Luque E.M."/>
            <person name="Marcos A.T."/>
            <person name="Martin J."/>
            <person name="McCluskey K."/>
            <person name="Medina H.R."/>
            <person name="Miralles-Duran A."/>
            <person name="Miyazaki A."/>
            <person name="Munoz-Torres E."/>
            <person name="Oguiza J.A."/>
            <person name="Ohm R."/>
            <person name="Olmedo M."/>
            <person name="Orejas M."/>
            <person name="Ortiz-Castellanos L."/>
            <person name="Pisabarro A.G."/>
            <person name="Rodriguez-Romero J."/>
            <person name="Ruiz-Herrera J."/>
            <person name="Ruiz-Vazquez R."/>
            <person name="Sanz C."/>
            <person name="Schackwitz W."/>
            <person name="Schmutz J."/>
            <person name="Shahriari M."/>
            <person name="Shelest E."/>
            <person name="Silva-Franco F."/>
            <person name="Soanes D."/>
            <person name="Syed K."/>
            <person name="Tagua V.G."/>
            <person name="Talbot N.J."/>
            <person name="Thon M."/>
            <person name="De vries R.P."/>
            <person name="Wiebenga A."/>
            <person name="Yadav J.S."/>
            <person name="Braun E.L."/>
            <person name="Baker S."/>
            <person name="Garre V."/>
            <person name="Horwitz B."/>
            <person name="Torres-Martinez S."/>
            <person name="Idnurm A."/>
            <person name="Herrera-Estrella A."/>
            <person name="Gabaldon T."/>
            <person name="Grigoriev I.V."/>
        </authorList>
    </citation>
    <scope>NUCLEOTIDE SEQUENCE [LARGE SCALE GENOMIC DNA]</scope>
    <source>
        <strain evidence="2">NRRL 1555(-)</strain>
    </source>
</reference>
<evidence type="ECO:0000313" key="2">
    <source>
        <dbReference type="Proteomes" id="UP000077315"/>
    </source>
</evidence>
<dbReference type="AlphaFoldDB" id="A0A162Q8M3"/>
<dbReference type="VEuPathDB" id="FungiDB:PHYBLDRAFT_62058"/>
<organism evidence="1 2">
    <name type="scientific">Phycomyces blakesleeanus (strain ATCC 8743b / DSM 1359 / FGSC 10004 / NBRC 33097 / NRRL 1555)</name>
    <dbReference type="NCBI Taxonomy" id="763407"/>
    <lineage>
        <taxon>Eukaryota</taxon>
        <taxon>Fungi</taxon>
        <taxon>Fungi incertae sedis</taxon>
        <taxon>Mucoromycota</taxon>
        <taxon>Mucoromycotina</taxon>
        <taxon>Mucoromycetes</taxon>
        <taxon>Mucorales</taxon>
        <taxon>Phycomycetaceae</taxon>
        <taxon>Phycomyces</taxon>
    </lineage>
</organism>
<name>A0A162Q8M3_PHYB8</name>
<sequence length="135" mass="16024">MMLKSNVRNHLDVSFETMCKIKFYVIQTAQSLTTISKTTMNSIQGDYIYRELRTAKLQIVMYRKAAYYTVCGINWGIMRQPGFEQNKFLIECYTCSQHKKVEYNNDEWLHERDAHQNAKDKLTKAADFTRQIMLF</sequence>
<dbReference type="InParanoid" id="A0A162Q8M3"/>
<dbReference type="RefSeq" id="XP_018299056.1">
    <property type="nucleotide sequence ID" value="XM_018440895.1"/>
</dbReference>
<gene>
    <name evidence="1" type="ORF">PHYBLDRAFT_62058</name>
</gene>
<evidence type="ECO:0000313" key="1">
    <source>
        <dbReference type="EMBL" id="OAD81016.1"/>
    </source>
</evidence>
<keyword evidence="2" id="KW-1185">Reference proteome</keyword>
<protein>
    <submittedName>
        <fullName evidence="1">Uncharacterized protein</fullName>
    </submittedName>
</protein>